<comment type="caution">
    <text evidence="4">The sequence shown here is derived from an EMBL/GenBank/DDBJ whole genome shotgun (WGS) entry which is preliminary data.</text>
</comment>
<dbReference type="EMBL" id="SPVF01000115">
    <property type="protein sequence ID" value="TFW21768.1"/>
    <property type="molecule type" value="Genomic_DNA"/>
</dbReference>
<keyword evidence="1 2" id="KW-0238">DNA-binding</keyword>
<feature type="non-terminal residue" evidence="4">
    <location>
        <position position="1"/>
    </location>
</feature>
<proteinExistence type="predicted"/>
<evidence type="ECO:0000259" key="3">
    <source>
        <dbReference type="PROSITE" id="PS51755"/>
    </source>
</evidence>
<organism evidence="4 5">
    <name type="scientific">Zemynaea arenosa</name>
    <dbReference type="NCBI Taxonomy" id="2561931"/>
    <lineage>
        <taxon>Bacteria</taxon>
        <taxon>Pseudomonadati</taxon>
        <taxon>Pseudomonadota</taxon>
        <taxon>Betaproteobacteria</taxon>
        <taxon>Burkholderiales</taxon>
        <taxon>Oxalobacteraceae</taxon>
        <taxon>Telluria group</taxon>
        <taxon>Zemynaea</taxon>
    </lineage>
</organism>
<keyword evidence="5" id="KW-1185">Reference proteome</keyword>
<dbReference type="SUPFAM" id="SSF46894">
    <property type="entry name" value="C-terminal effector domain of the bipartite response regulators"/>
    <property type="match status" value="1"/>
</dbReference>
<evidence type="ECO:0000256" key="2">
    <source>
        <dbReference type="PROSITE-ProRule" id="PRU01091"/>
    </source>
</evidence>
<evidence type="ECO:0000313" key="5">
    <source>
        <dbReference type="Proteomes" id="UP000298438"/>
    </source>
</evidence>
<protein>
    <submittedName>
        <fullName evidence="4">DNA-binding response regulator</fullName>
    </submittedName>
</protein>
<dbReference type="AlphaFoldDB" id="A0A4Y9SKC1"/>
<dbReference type="PROSITE" id="PS51755">
    <property type="entry name" value="OMPR_PHOB"/>
    <property type="match status" value="1"/>
</dbReference>
<gene>
    <name evidence="4" type="ORF">E4L96_08625</name>
</gene>
<evidence type="ECO:0000313" key="4">
    <source>
        <dbReference type="EMBL" id="TFW21768.1"/>
    </source>
</evidence>
<name>A0A4Y9SKC1_9BURK</name>
<dbReference type="Proteomes" id="UP000298438">
    <property type="component" value="Unassembled WGS sequence"/>
</dbReference>
<sequence>HMHTLRRALTAGGEDDPIETVHGVGYRLAKRDAA</sequence>
<reference evidence="4 5" key="1">
    <citation type="submission" date="2019-03" db="EMBL/GenBank/DDBJ databases">
        <title>Draft Genome Sequence of Massilia arenosa sp. nov., a Novel Massilia Species Isolated from a Sandy-loam Maize Soil.</title>
        <authorList>
            <person name="Raths R."/>
            <person name="Peta V."/>
            <person name="Bucking H."/>
        </authorList>
    </citation>
    <scope>NUCLEOTIDE SEQUENCE [LARGE SCALE GENOMIC DNA]</scope>
    <source>
        <strain evidence="4 5">MC02</strain>
    </source>
</reference>
<dbReference type="GO" id="GO:0000160">
    <property type="term" value="P:phosphorelay signal transduction system"/>
    <property type="evidence" value="ECO:0007669"/>
    <property type="project" value="InterPro"/>
</dbReference>
<dbReference type="GO" id="GO:0006355">
    <property type="term" value="P:regulation of DNA-templated transcription"/>
    <property type="evidence" value="ECO:0007669"/>
    <property type="project" value="InterPro"/>
</dbReference>
<dbReference type="Gene3D" id="1.10.10.10">
    <property type="entry name" value="Winged helix-like DNA-binding domain superfamily/Winged helix DNA-binding domain"/>
    <property type="match status" value="1"/>
</dbReference>
<dbReference type="InterPro" id="IPR036388">
    <property type="entry name" value="WH-like_DNA-bd_sf"/>
</dbReference>
<accession>A0A4Y9SKC1</accession>
<evidence type="ECO:0000256" key="1">
    <source>
        <dbReference type="ARBA" id="ARBA00023125"/>
    </source>
</evidence>
<dbReference type="GO" id="GO:0003677">
    <property type="term" value="F:DNA binding"/>
    <property type="evidence" value="ECO:0007669"/>
    <property type="project" value="UniProtKB-UniRule"/>
</dbReference>
<dbReference type="InterPro" id="IPR016032">
    <property type="entry name" value="Sig_transdc_resp-reg_C-effctor"/>
</dbReference>
<feature type="DNA-binding region" description="OmpR/PhoB-type" evidence="2">
    <location>
        <begin position="1"/>
        <end position="30"/>
    </location>
</feature>
<dbReference type="InterPro" id="IPR001867">
    <property type="entry name" value="OmpR/PhoB-type_DNA-bd"/>
</dbReference>
<feature type="domain" description="OmpR/PhoB-type" evidence="3">
    <location>
        <begin position="1"/>
        <end position="30"/>
    </location>
</feature>